<protein>
    <submittedName>
        <fullName evidence="3">Uncharacterized protein</fullName>
    </submittedName>
</protein>
<dbReference type="AlphaFoldDB" id="A0A0K0D3U9"/>
<organism evidence="2 3">
    <name type="scientific">Angiostrongylus cantonensis</name>
    <name type="common">Rat lungworm</name>
    <dbReference type="NCBI Taxonomy" id="6313"/>
    <lineage>
        <taxon>Eukaryota</taxon>
        <taxon>Metazoa</taxon>
        <taxon>Ecdysozoa</taxon>
        <taxon>Nematoda</taxon>
        <taxon>Chromadorea</taxon>
        <taxon>Rhabditida</taxon>
        <taxon>Rhabditina</taxon>
        <taxon>Rhabditomorpha</taxon>
        <taxon>Strongyloidea</taxon>
        <taxon>Metastrongylidae</taxon>
        <taxon>Angiostrongylus</taxon>
    </lineage>
</organism>
<feature type="signal peptide" evidence="1">
    <location>
        <begin position="1"/>
        <end position="17"/>
    </location>
</feature>
<dbReference type="Proteomes" id="UP000035642">
    <property type="component" value="Unassembled WGS sequence"/>
</dbReference>
<dbReference type="PANTHER" id="PTHR35182:SF1">
    <property type="entry name" value="COLD-SHOCK PROTEIN-RELATED"/>
    <property type="match status" value="1"/>
</dbReference>
<keyword evidence="2" id="KW-1185">Reference proteome</keyword>
<sequence>MLAQNLFVLLLVSYAYASIVVYQAKVGDRVVLDLGRDVVTWKRVRNNGEEEHIKYCKTGETDACCKEFITKDRKPATPPTKAHVDEEGKLIIDPFVATDVGLYSSPDQKPKEMTNGSVVSAVLNTHISLVVNE</sequence>
<evidence type="ECO:0000313" key="2">
    <source>
        <dbReference type="Proteomes" id="UP000035642"/>
    </source>
</evidence>
<evidence type="ECO:0000313" key="3">
    <source>
        <dbReference type="WBParaSite" id="ACAC_0000474401-mRNA-1"/>
    </source>
</evidence>
<dbReference type="WBParaSite" id="ACAC_0000474401-mRNA-1">
    <property type="protein sequence ID" value="ACAC_0000474401-mRNA-1"/>
    <property type="gene ID" value="ACAC_0000474401"/>
</dbReference>
<reference evidence="2" key="1">
    <citation type="submission" date="2012-09" db="EMBL/GenBank/DDBJ databases">
        <authorList>
            <person name="Martin A.A."/>
        </authorList>
    </citation>
    <scope>NUCLEOTIDE SEQUENCE</scope>
</reference>
<keyword evidence="1" id="KW-0732">Signal</keyword>
<accession>A0A0K0D3U9</accession>
<feature type="chain" id="PRO_5005326407" evidence="1">
    <location>
        <begin position="18"/>
        <end position="133"/>
    </location>
</feature>
<reference evidence="3" key="2">
    <citation type="submission" date="2017-02" db="UniProtKB">
        <authorList>
            <consortium name="WormBaseParasite"/>
        </authorList>
    </citation>
    <scope>IDENTIFICATION</scope>
</reference>
<name>A0A0K0D3U9_ANGCA</name>
<evidence type="ECO:0000256" key="1">
    <source>
        <dbReference type="SAM" id="SignalP"/>
    </source>
</evidence>
<dbReference type="PANTHER" id="PTHR35182">
    <property type="entry name" value="PROTEIN CBG13762"/>
    <property type="match status" value="1"/>
</dbReference>
<proteinExistence type="predicted"/>